<proteinExistence type="predicted"/>
<protein>
    <submittedName>
        <fullName evidence="1">Uncharacterized protein</fullName>
    </submittedName>
</protein>
<accession>A0A091C127</accession>
<dbReference type="PATRIC" id="fig|1302649.3.peg.2277"/>
<sequence length="39" mass="4660">MFFRNFSWVGTDSAYRNQGFSSDLIKTAVNWIEKHEDFD</sequence>
<dbReference type="AlphaFoldDB" id="A0A091C127"/>
<evidence type="ECO:0000313" key="2">
    <source>
        <dbReference type="Proteomes" id="UP000029380"/>
    </source>
</evidence>
<gene>
    <name evidence="1" type="ORF">TMUPMC115_2279</name>
</gene>
<evidence type="ECO:0000313" key="1">
    <source>
        <dbReference type="EMBL" id="KFN89762.1"/>
    </source>
</evidence>
<reference evidence="1 2" key="1">
    <citation type="submission" date="2014-08" db="EMBL/GenBank/DDBJ databases">
        <title>Genome sequence of Tetragenococcus muriaticus.</title>
        <authorList>
            <person name="Chuea-nongthon C."/>
            <person name="Rodtong S."/>
            <person name="Yongsawatdigul J."/>
            <person name="Steele J.L."/>
            <person name="Liu X.-y."/>
            <person name="Speers J."/>
            <person name="Glasner J.D."/>
            <person name="Neeno-Eckwall E.C."/>
        </authorList>
    </citation>
    <scope>NUCLEOTIDE SEQUENCE [LARGE SCALE GENOMIC DNA]</scope>
    <source>
        <strain evidence="1 2">PMC-11-5</strain>
    </source>
</reference>
<name>A0A091C127_9ENTE</name>
<dbReference type="Proteomes" id="UP000029380">
    <property type="component" value="Unassembled WGS sequence"/>
</dbReference>
<organism evidence="1 2">
    <name type="scientific">Tetragenococcus muriaticus PMC-11-5</name>
    <dbReference type="NCBI Taxonomy" id="1302649"/>
    <lineage>
        <taxon>Bacteria</taxon>
        <taxon>Bacillati</taxon>
        <taxon>Bacillota</taxon>
        <taxon>Bacilli</taxon>
        <taxon>Lactobacillales</taxon>
        <taxon>Enterococcaceae</taxon>
        <taxon>Tetragenococcus</taxon>
    </lineage>
</organism>
<comment type="caution">
    <text evidence="1">The sequence shown here is derived from an EMBL/GenBank/DDBJ whole genome shotgun (WGS) entry which is preliminary data.</text>
</comment>
<dbReference type="EMBL" id="JPVU01000248">
    <property type="protein sequence ID" value="KFN89762.1"/>
    <property type="molecule type" value="Genomic_DNA"/>
</dbReference>